<dbReference type="Proteomes" id="UP001153737">
    <property type="component" value="Chromosome 9"/>
</dbReference>
<evidence type="ECO:0000256" key="2">
    <source>
        <dbReference type="ARBA" id="ARBA00008661"/>
    </source>
</evidence>
<dbReference type="AlphaFoldDB" id="A0A9N9X5L4"/>
<evidence type="ECO:0000256" key="8">
    <source>
        <dbReference type="ARBA" id="ARBA00023034"/>
    </source>
</evidence>
<keyword evidence="7" id="KW-1133">Transmembrane helix</keyword>
<evidence type="ECO:0000313" key="11">
    <source>
        <dbReference type="EMBL" id="CAG9825051.1"/>
    </source>
</evidence>
<dbReference type="PANTHER" id="PTHR11214">
    <property type="entry name" value="BETA-1,3-N-ACETYLGLUCOSAMINYLTRANSFERASE"/>
    <property type="match status" value="1"/>
</dbReference>
<evidence type="ECO:0000256" key="6">
    <source>
        <dbReference type="ARBA" id="ARBA00022968"/>
    </source>
</evidence>
<gene>
    <name evidence="11" type="ORF">PHAECO_LOCUS12701</name>
</gene>
<evidence type="ECO:0000256" key="5">
    <source>
        <dbReference type="ARBA" id="ARBA00022692"/>
    </source>
</evidence>
<keyword evidence="4" id="KW-0808">Transferase</keyword>
<evidence type="ECO:0000256" key="10">
    <source>
        <dbReference type="RuleBase" id="RU363063"/>
    </source>
</evidence>
<organism evidence="11 12">
    <name type="scientific">Phaedon cochleariae</name>
    <name type="common">Mustard beetle</name>
    <dbReference type="NCBI Taxonomy" id="80249"/>
    <lineage>
        <taxon>Eukaryota</taxon>
        <taxon>Metazoa</taxon>
        <taxon>Ecdysozoa</taxon>
        <taxon>Arthropoda</taxon>
        <taxon>Hexapoda</taxon>
        <taxon>Insecta</taxon>
        <taxon>Pterygota</taxon>
        <taxon>Neoptera</taxon>
        <taxon>Endopterygota</taxon>
        <taxon>Coleoptera</taxon>
        <taxon>Polyphaga</taxon>
        <taxon>Cucujiformia</taxon>
        <taxon>Chrysomeloidea</taxon>
        <taxon>Chrysomelidae</taxon>
        <taxon>Chrysomelinae</taxon>
        <taxon>Chrysomelini</taxon>
        <taxon>Phaedon</taxon>
    </lineage>
</organism>
<keyword evidence="12" id="KW-1185">Reference proteome</keyword>
<dbReference type="GO" id="GO:0016758">
    <property type="term" value="F:hexosyltransferase activity"/>
    <property type="evidence" value="ECO:0007669"/>
    <property type="project" value="InterPro"/>
</dbReference>
<dbReference type="PANTHER" id="PTHR11214:SF349">
    <property type="entry name" value="BETA-1,3-GALACTOSYLTRANSFERASE BRN"/>
    <property type="match status" value="1"/>
</dbReference>
<dbReference type="FunFam" id="3.90.550.50:FF:000042">
    <property type="entry name" value="Hexosyltransferase"/>
    <property type="match status" value="1"/>
</dbReference>
<evidence type="ECO:0000256" key="7">
    <source>
        <dbReference type="ARBA" id="ARBA00022989"/>
    </source>
</evidence>
<dbReference type="InterPro" id="IPR002659">
    <property type="entry name" value="Glyco_trans_31"/>
</dbReference>
<keyword evidence="6" id="KW-0735">Signal-anchor</keyword>
<sequence length="362" mass="43495">MFTNSRKLKRYLAFLVSLCLLYVFGAFHHLLERDFYDDFHYPYDGEIESFVESLKAHSIPDVAPINMYYFEYSKTCHEKCARVKEIRLVYLIKSSPENFDRRNAIRSSWGYERRFSDVEIRTVFLVGNRDSKSLQDSLNEEYSKYKDIVHANFTDTYYNNTYKTMMGLQWATKFCSNSKFYMFVDDDYYVSTKNVLRFVRYPTNYPKYLKDPFGTMNELLKIGRRPQELTFELENDVRLYTGCLVDSSPLRHLTSKWYVSLKEYPYHKWPVYITAGAYVLSRAALIDMYYTSFYTEHFRFDDIYLGLLAYKAKIEPLHCEEFYFYRKDYDKFRFKYVVASHGYGDPRELLHIWTEQKSLGNV</sequence>
<dbReference type="Gene3D" id="3.90.550.50">
    <property type="match status" value="1"/>
</dbReference>
<evidence type="ECO:0000256" key="9">
    <source>
        <dbReference type="ARBA" id="ARBA00023136"/>
    </source>
</evidence>
<protein>
    <recommendedName>
        <fullName evidence="10">Hexosyltransferase</fullName>
        <ecNumber evidence="10">2.4.1.-</ecNumber>
    </recommendedName>
</protein>
<evidence type="ECO:0000256" key="4">
    <source>
        <dbReference type="ARBA" id="ARBA00022679"/>
    </source>
</evidence>
<dbReference type="Pfam" id="PF01762">
    <property type="entry name" value="Galactosyl_T"/>
    <property type="match status" value="2"/>
</dbReference>
<comment type="similarity">
    <text evidence="2 10">Belongs to the glycosyltransferase 31 family.</text>
</comment>
<reference evidence="11" key="1">
    <citation type="submission" date="2022-01" db="EMBL/GenBank/DDBJ databases">
        <authorList>
            <person name="King R."/>
        </authorList>
    </citation>
    <scope>NUCLEOTIDE SEQUENCE</scope>
</reference>
<dbReference type="GO" id="GO:0008194">
    <property type="term" value="F:UDP-glycosyltransferase activity"/>
    <property type="evidence" value="ECO:0007669"/>
    <property type="project" value="TreeGrafter"/>
</dbReference>
<proteinExistence type="inferred from homology"/>
<evidence type="ECO:0000256" key="1">
    <source>
        <dbReference type="ARBA" id="ARBA00004323"/>
    </source>
</evidence>
<keyword evidence="9" id="KW-0472">Membrane</keyword>
<evidence type="ECO:0000313" key="12">
    <source>
        <dbReference type="Proteomes" id="UP001153737"/>
    </source>
</evidence>
<reference evidence="11" key="2">
    <citation type="submission" date="2022-10" db="EMBL/GenBank/DDBJ databases">
        <authorList>
            <consortium name="ENA_rothamsted_submissions"/>
            <consortium name="culmorum"/>
            <person name="King R."/>
        </authorList>
    </citation>
    <scope>NUCLEOTIDE SEQUENCE</scope>
</reference>
<name>A0A9N9X5L4_PHACE</name>
<accession>A0A9N9X5L4</accession>
<keyword evidence="5" id="KW-0812">Transmembrane</keyword>
<dbReference type="OrthoDB" id="5957813at2759"/>
<dbReference type="EC" id="2.4.1.-" evidence="10"/>
<evidence type="ECO:0000256" key="3">
    <source>
        <dbReference type="ARBA" id="ARBA00022676"/>
    </source>
</evidence>
<keyword evidence="8 10" id="KW-0333">Golgi apparatus</keyword>
<keyword evidence="3 10" id="KW-0328">Glycosyltransferase</keyword>
<comment type="subcellular location">
    <subcellularLocation>
        <location evidence="1 10">Golgi apparatus membrane</location>
        <topology evidence="1 10">Single-pass type II membrane protein</topology>
    </subcellularLocation>
</comment>
<dbReference type="EMBL" id="OU896715">
    <property type="protein sequence ID" value="CAG9825051.1"/>
    <property type="molecule type" value="Genomic_DNA"/>
</dbReference>
<dbReference type="GO" id="GO:0006493">
    <property type="term" value="P:protein O-linked glycosylation"/>
    <property type="evidence" value="ECO:0007669"/>
    <property type="project" value="TreeGrafter"/>
</dbReference>
<dbReference type="GO" id="GO:0000139">
    <property type="term" value="C:Golgi membrane"/>
    <property type="evidence" value="ECO:0007669"/>
    <property type="project" value="UniProtKB-SubCell"/>
</dbReference>